<dbReference type="GeneID" id="16068300"/>
<dbReference type="KEGG" id="sre:PTSG_11279"/>
<evidence type="ECO:0000313" key="2">
    <source>
        <dbReference type="Proteomes" id="UP000007799"/>
    </source>
</evidence>
<dbReference type="InParanoid" id="F2USY3"/>
<protein>
    <submittedName>
        <fullName evidence="1">Uncharacterized protein</fullName>
    </submittedName>
</protein>
<dbReference type="RefSeq" id="XP_004987776.1">
    <property type="nucleotide sequence ID" value="XM_004987719.1"/>
</dbReference>
<name>F2USY3_SALR5</name>
<sequence length="147" mass="15706">MRLNAQSSSGIFPGAELACAAASDGVIERWQKGALGVQAAPHPRCRPYVIVPIVVPPATPPADTQMLDDYDVTALPNVPDIICQASRPGKEDDGGCSVVFFCPGLPNPSGTIAVVLDAFCFMTQAIRETRCKRQQHHQLTRTATECS</sequence>
<evidence type="ECO:0000313" key="1">
    <source>
        <dbReference type="EMBL" id="EGD81242.1"/>
    </source>
</evidence>
<accession>F2USY3</accession>
<gene>
    <name evidence="1" type="ORF">PTSG_11279</name>
</gene>
<dbReference type="EMBL" id="GL832996">
    <property type="protein sequence ID" value="EGD81242.1"/>
    <property type="molecule type" value="Genomic_DNA"/>
</dbReference>
<dbReference type="AlphaFoldDB" id="F2USY3"/>
<keyword evidence="2" id="KW-1185">Reference proteome</keyword>
<dbReference type="Proteomes" id="UP000007799">
    <property type="component" value="Unassembled WGS sequence"/>
</dbReference>
<reference evidence="1" key="1">
    <citation type="submission" date="2009-08" db="EMBL/GenBank/DDBJ databases">
        <title>Annotation of Salpingoeca rosetta.</title>
        <authorList>
            <consortium name="The Broad Institute Genome Sequencing Platform"/>
            <person name="Russ C."/>
            <person name="Cuomo C."/>
            <person name="Burger G."/>
            <person name="Gray M.W."/>
            <person name="Holland P.W.H."/>
            <person name="King N."/>
            <person name="Lang F.B.F."/>
            <person name="Roger A.J."/>
            <person name="Ruiz-Trillo I."/>
            <person name="Young S.K."/>
            <person name="Zeng Q."/>
            <person name="Gargeya S."/>
            <person name="Alvarado L."/>
            <person name="Berlin A."/>
            <person name="Chapman S.B."/>
            <person name="Chen Z."/>
            <person name="Freedman E."/>
            <person name="Gellesch M."/>
            <person name="Goldberg J."/>
            <person name="Griggs A."/>
            <person name="Gujja S."/>
            <person name="Heilman E."/>
            <person name="Heiman D."/>
            <person name="Howarth C."/>
            <person name="Mehta T."/>
            <person name="Neiman D."/>
            <person name="Pearson M."/>
            <person name="Roberts A."/>
            <person name="Saif S."/>
            <person name="Shea T."/>
            <person name="Shenoy N."/>
            <person name="Sisk P."/>
            <person name="Stolte C."/>
            <person name="Sykes S."/>
            <person name="White J."/>
            <person name="Yandava C."/>
            <person name="Haas B."/>
            <person name="Nusbaum C."/>
            <person name="Birren B."/>
        </authorList>
    </citation>
    <scope>NUCLEOTIDE SEQUENCE [LARGE SCALE GENOMIC DNA]</scope>
    <source>
        <strain evidence="1">ATCC 50818</strain>
    </source>
</reference>
<organism evidence="2">
    <name type="scientific">Salpingoeca rosetta (strain ATCC 50818 / BSB-021)</name>
    <dbReference type="NCBI Taxonomy" id="946362"/>
    <lineage>
        <taxon>Eukaryota</taxon>
        <taxon>Choanoflagellata</taxon>
        <taxon>Craspedida</taxon>
        <taxon>Salpingoecidae</taxon>
        <taxon>Salpingoeca</taxon>
    </lineage>
</organism>
<proteinExistence type="predicted"/>